<comment type="similarity">
    <text evidence="2 9">Belongs to the RecN family.</text>
</comment>
<accession>A0ABX9KFZ5</accession>
<evidence type="ECO:0000259" key="11">
    <source>
        <dbReference type="SMART" id="SM00382"/>
    </source>
</evidence>
<dbReference type="Pfam" id="PF02463">
    <property type="entry name" value="SMC_N"/>
    <property type="match status" value="1"/>
</dbReference>
<comment type="function">
    <text evidence="1 9">May be involved in recombinational repair of damaged DNA.</text>
</comment>
<dbReference type="PANTHER" id="PTHR11059:SF0">
    <property type="entry name" value="DNA REPAIR PROTEIN RECN"/>
    <property type="match status" value="1"/>
</dbReference>
<evidence type="ECO:0000256" key="6">
    <source>
        <dbReference type="ARBA" id="ARBA00022840"/>
    </source>
</evidence>
<keyword evidence="13" id="KW-1185">Reference proteome</keyword>
<dbReference type="NCBIfam" id="TIGR00634">
    <property type="entry name" value="recN"/>
    <property type="match status" value="1"/>
</dbReference>
<keyword evidence="10" id="KW-0175">Coiled coil</keyword>
<dbReference type="PANTHER" id="PTHR11059">
    <property type="entry name" value="DNA REPAIR PROTEIN RECN"/>
    <property type="match status" value="1"/>
</dbReference>
<organism evidence="12 13">
    <name type="scientific">Psychrilyobacter piezotolerans</name>
    <dbReference type="NCBI Taxonomy" id="2293438"/>
    <lineage>
        <taxon>Bacteria</taxon>
        <taxon>Fusobacteriati</taxon>
        <taxon>Fusobacteriota</taxon>
        <taxon>Fusobacteriia</taxon>
        <taxon>Fusobacteriales</taxon>
        <taxon>Fusobacteriaceae</taxon>
        <taxon>Psychrilyobacter</taxon>
    </lineage>
</organism>
<keyword evidence="5 9" id="KW-0227">DNA damage</keyword>
<evidence type="ECO:0000313" key="13">
    <source>
        <dbReference type="Proteomes" id="UP000263486"/>
    </source>
</evidence>
<dbReference type="RefSeq" id="WP_114642676.1">
    <property type="nucleotide sequence ID" value="NZ_JAACIO010000018.1"/>
</dbReference>
<comment type="caution">
    <text evidence="12">The sequence shown here is derived from an EMBL/GenBank/DDBJ whole genome shotgun (WGS) entry which is preliminary data.</text>
</comment>
<dbReference type="InterPro" id="IPR003593">
    <property type="entry name" value="AAA+_ATPase"/>
</dbReference>
<dbReference type="Gene3D" id="3.40.50.300">
    <property type="entry name" value="P-loop containing nucleotide triphosphate hydrolases"/>
    <property type="match status" value="2"/>
</dbReference>
<dbReference type="CDD" id="cd03241">
    <property type="entry name" value="ABC_RecN"/>
    <property type="match status" value="2"/>
</dbReference>
<evidence type="ECO:0000256" key="2">
    <source>
        <dbReference type="ARBA" id="ARBA00009441"/>
    </source>
</evidence>
<feature type="coiled-coil region" evidence="10">
    <location>
        <begin position="170"/>
        <end position="201"/>
    </location>
</feature>
<evidence type="ECO:0000256" key="10">
    <source>
        <dbReference type="SAM" id="Coils"/>
    </source>
</evidence>
<evidence type="ECO:0000256" key="9">
    <source>
        <dbReference type="PIRNR" id="PIRNR003128"/>
    </source>
</evidence>
<keyword evidence="7 9" id="KW-0234">DNA repair</keyword>
<dbReference type="EMBL" id="QUAJ01000016">
    <property type="protein sequence ID" value="REI40755.1"/>
    <property type="molecule type" value="Genomic_DNA"/>
</dbReference>
<keyword evidence="6" id="KW-0067">ATP-binding</keyword>
<dbReference type="SUPFAM" id="SSF52540">
    <property type="entry name" value="P-loop containing nucleoside triphosphate hydrolases"/>
    <property type="match status" value="1"/>
</dbReference>
<proteinExistence type="inferred from homology"/>
<evidence type="ECO:0000256" key="7">
    <source>
        <dbReference type="ARBA" id="ARBA00023204"/>
    </source>
</evidence>
<dbReference type="InterPro" id="IPR027417">
    <property type="entry name" value="P-loop_NTPase"/>
</dbReference>
<dbReference type="InterPro" id="IPR004604">
    <property type="entry name" value="DNA_recomb/repair_RecN"/>
</dbReference>
<reference evidence="12 13" key="1">
    <citation type="submission" date="2018-08" db="EMBL/GenBank/DDBJ databases">
        <title>Draft genome sequence of Psychrilyobacter sp. strain SD5 isolated from Black Sea water.</title>
        <authorList>
            <person name="Yadav S."/>
            <person name="Villanueva L."/>
            <person name="Damste J.S.S."/>
        </authorList>
    </citation>
    <scope>NUCLEOTIDE SEQUENCE [LARGE SCALE GENOMIC DNA]</scope>
    <source>
        <strain evidence="12 13">SD5</strain>
    </source>
</reference>
<dbReference type="InterPro" id="IPR003395">
    <property type="entry name" value="RecF/RecN/SMC_N"/>
</dbReference>
<feature type="domain" description="AAA+ ATPase" evidence="11">
    <location>
        <begin position="21"/>
        <end position="508"/>
    </location>
</feature>
<evidence type="ECO:0000256" key="3">
    <source>
        <dbReference type="ARBA" id="ARBA00021315"/>
    </source>
</evidence>
<dbReference type="Proteomes" id="UP000263486">
    <property type="component" value="Unassembled WGS sequence"/>
</dbReference>
<evidence type="ECO:0000256" key="8">
    <source>
        <dbReference type="ARBA" id="ARBA00033408"/>
    </source>
</evidence>
<name>A0ABX9KFZ5_9FUSO</name>
<evidence type="ECO:0000256" key="1">
    <source>
        <dbReference type="ARBA" id="ARBA00003618"/>
    </source>
</evidence>
<gene>
    <name evidence="12" type="primary">recN</name>
    <name evidence="12" type="ORF">DYH56_09740</name>
</gene>
<evidence type="ECO:0000313" key="12">
    <source>
        <dbReference type="EMBL" id="REI40755.1"/>
    </source>
</evidence>
<evidence type="ECO:0000256" key="5">
    <source>
        <dbReference type="ARBA" id="ARBA00022763"/>
    </source>
</evidence>
<dbReference type="PIRSF" id="PIRSF003128">
    <property type="entry name" value="RecN"/>
    <property type="match status" value="1"/>
</dbReference>
<feature type="coiled-coil region" evidence="10">
    <location>
        <begin position="336"/>
        <end position="363"/>
    </location>
</feature>
<keyword evidence="4" id="KW-0547">Nucleotide-binding</keyword>
<protein>
    <recommendedName>
        <fullName evidence="3 9">DNA repair protein RecN</fullName>
    </recommendedName>
    <alternativeName>
        <fullName evidence="8 9">Recombination protein N</fullName>
    </alternativeName>
</protein>
<dbReference type="SMART" id="SM00382">
    <property type="entry name" value="AAA"/>
    <property type="match status" value="1"/>
</dbReference>
<sequence length="553" mass="63043">MLRELRIENLAIIDKLELEFQDKLIALTGETGAGKSIILTGINLLIGEKTNMEMLRDGADYLLAEGVFDADENQVRELHEMGIDVENNEIIVQRRMESNGRGKAFVNGRRVPMSNLREIMGTLVDIVGQHSHQMLLHRGNHIKLIDRFLNKDEHLIKDQLGSIVSSYEEIHRLLIQLSETRNNIKEKKDLYEYQLAEIEEVNLSENEDEELEDEYKILFNAGKITEKLKNSYYSISEGEINVTSLLHNVKKNMESLSGYGKDYEAIFEKVEKIYYEVEDLTYNIENIQDSMDVDEYRLNAVVDRLDKVNNLKKKYGEDIPEILGYQDKIKKELDLLDESDFEEKKLNKKMEDLLKKYKTVAADLSAARKVKAKLIEESLTSELIYLNMKDARFKVDFKVDEKISRSGMDIVEFMIAPNLGQEMKPLAKVVSGGEMSRIMLALKVIFSAVDNVPILVFDEIDTGVGGETVRKIADKLYDIGENAQIICITHSPAIAAKASQQFYIEKKNIQGKTIATVKNLNPEERIDEIARMLAGDQVSISVKNHAKDLLKGN</sequence>
<evidence type="ECO:0000256" key="4">
    <source>
        <dbReference type="ARBA" id="ARBA00022741"/>
    </source>
</evidence>